<evidence type="ECO:0000256" key="1">
    <source>
        <dbReference type="SAM" id="MobiDB-lite"/>
    </source>
</evidence>
<protein>
    <recommendedName>
        <fullName evidence="2">Reverse transcriptase domain-containing protein</fullName>
    </recommendedName>
</protein>
<feature type="domain" description="Reverse transcriptase" evidence="2">
    <location>
        <begin position="250"/>
        <end position="338"/>
    </location>
</feature>
<dbReference type="Proteomes" id="UP001333110">
    <property type="component" value="Unassembled WGS sequence"/>
</dbReference>
<organism evidence="3 4">
    <name type="scientific">Mycteria americana</name>
    <name type="common">Wood stork</name>
    <dbReference type="NCBI Taxonomy" id="33587"/>
    <lineage>
        <taxon>Eukaryota</taxon>
        <taxon>Metazoa</taxon>
        <taxon>Chordata</taxon>
        <taxon>Craniata</taxon>
        <taxon>Vertebrata</taxon>
        <taxon>Euteleostomi</taxon>
        <taxon>Archelosauria</taxon>
        <taxon>Archosauria</taxon>
        <taxon>Dinosauria</taxon>
        <taxon>Saurischia</taxon>
        <taxon>Theropoda</taxon>
        <taxon>Coelurosauria</taxon>
        <taxon>Aves</taxon>
        <taxon>Neognathae</taxon>
        <taxon>Neoaves</taxon>
        <taxon>Aequornithes</taxon>
        <taxon>Ciconiiformes</taxon>
        <taxon>Ciconiidae</taxon>
        <taxon>Mycteria</taxon>
    </lineage>
</organism>
<name>A0AAN7NK76_MYCAM</name>
<proteinExistence type="predicted"/>
<feature type="region of interest" description="Disordered" evidence="1">
    <location>
        <begin position="166"/>
        <end position="210"/>
    </location>
</feature>
<dbReference type="EMBL" id="JAUNZN010000002">
    <property type="protein sequence ID" value="KAK4827069.1"/>
    <property type="molecule type" value="Genomic_DNA"/>
</dbReference>
<evidence type="ECO:0000313" key="4">
    <source>
        <dbReference type="Proteomes" id="UP001333110"/>
    </source>
</evidence>
<evidence type="ECO:0000259" key="2">
    <source>
        <dbReference type="Pfam" id="PF00078"/>
    </source>
</evidence>
<keyword evidence="4" id="KW-1185">Reference proteome</keyword>
<reference evidence="3 4" key="1">
    <citation type="journal article" date="2023" name="J. Hered.">
        <title>Chromosome-level genome of the wood stork (Mycteria americana) provides insight into avian chromosome evolution.</title>
        <authorList>
            <person name="Flamio R. Jr."/>
            <person name="Ramstad K.M."/>
        </authorList>
    </citation>
    <scope>NUCLEOTIDE SEQUENCE [LARGE SCALE GENOMIC DNA]</scope>
    <source>
        <strain evidence="3">JAX WOST 10</strain>
    </source>
</reference>
<comment type="caution">
    <text evidence="3">The sequence shown here is derived from an EMBL/GenBank/DDBJ whole genome shotgun (WGS) entry which is preliminary data.</text>
</comment>
<accession>A0AAN7NK76</accession>
<dbReference type="InterPro" id="IPR000477">
    <property type="entry name" value="RT_dom"/>
</dbReference>
<dbReference type="PANTHER" id="PTHR33332">
    <property type="entry name" value="REVERSE TRANSCRIPTASE DOMAIN-CONTAINING PROTEIN"/>
    <property type="match status" value="1"/>
</dbReference>
<dbReference type="Pfam" id="PF00078">
    <property type="entry name" value="RVT_1"/>
    <property type="match status" value="1"/>
</dbReference>
<feature type="compositionally biased region" description="Basic and acidic residues" evidence="1">
    <location>
        <begin position="170"/>
        <end position="179"/>
    </location>
</feature>
<gene>
    <name evidence="3" type="ORF">QYF61_013710</name>
</gene>
<sequence length="529" mass="60169">MFFTQAGTQGSIVGPMLFNIFTNDLDDRIESTLTKFANDTKLSGEVDMSEGRAILQRDLDRLEEWVKPISAKSCTWDDITKGSVWMGSSLAERDLGVLVDKKLNMSQQCTAAAMKANWILSCIQRGITSRDGDMIIPLYSVLVRMHLEYCVQVLVPTIQKRCGQMGEGPKMGHEDDQRAGESALTQKGSNKDDGGCLFTRSHTKRKRGNGDDVSGHWGILGAHGCTRDHSSLTSKEMLIENKSTESMKLRYIQHPVTSGVPQGSVLGPILFNIFINDIDCGTECTISNFTDHQAEWYRRDAIQRHLDRLEKWDHVNLMRFNKAKCKVLHLGWGNPQHQYRLEDEWIESSPVEKDLGVLVDEKLDVSWQCVLTAQKANRILGCIKQSVASRSREVILPLYSALARPHLEHCVQLWSPQHREDMDLLEWVQRRATKMIKGMECFSYEERMRAGIVQPGGEKASGRSYCACSDRTRSNGFKLKEGRFRLDIRKKFFMMRMVRHWNRLPREVVDAPSLEVFKARLEGALSNLV</sequence>
<dbReference type="AlphaFoldDB" id="A0AAN7NK76"/>
<evidence type="ECO:0000313" key="3">
    <source>
        <dbReference type="EMBL" id="KAK4827069.1"/>
    </source>
</evidence>